<dbReference type="PROSITE" id="PS01044">
    <property type="entry name" value="SQUALEN_PHYTOEN_SYN_1"/>
    <property type="match status" value="1"/>
</dbReference>
<comment type="catalytic activity">
    <reaction evidence="5">
        <text>2 (2E,6E)-farnesyl diphosphate + NADPH + H(+) = squalene + 2 diphosphate + NADP(+)</text>
        <dbReference type="Rhea" id="RHEA:32295"/>
        <dbReference type="ChEBI" id="CHEBI:15378"/>
        <dbReference type="ChEBI" id="CHEBI:15440"/>
        <dbReference type="ChEBI" id="CHEBI:33019"/>
        <dbReference type="ChEBI" id="CHEBI:57783"/>
        <dbReference type="ChEBI" id="CHEBI:58349"/>
        <dbReference type="ChEBI" id="CHEBI:175763"/>
        <dbReference type="EC" id="2.5.1.21"/>
    </reaction>
</comment>
<dbReference type="SFLD" id="SFLDS00005">
    <property type="entry name" value="Isoprenoid_Synthase_Type_I"/>
    <property type="match status" value="1"/>
</dbReference>
<dbReference type="PANTHER" id="PTHR11626">
    <property type="entry name" value="FARNESYL-DIPHOSPHATE FARNESYLTRANSFERASE"/>
    <property type="match status" value="1"/>
</dbReference>
<keyword evidence="4 5" id="KW-0808">Transferase</keyword>
<dbReference type="EMBL" id="CM026424">
    <property type="protein sequence ID" value="KAG0581061.1"/>
    <property type="molecule type" value="Genomic_DNA"/>
</dbReference>
<dbReference type="PANTHER" id="PTHR11626:SF2">
    <property type="entry name" value="SQUALENE SYNTHASE"/>
    <property type="match status" value="1"/>
</dbReference>
<dbReference type="EC" id="2.5.1.21" evidence="3 5"/>
<dbReference type="SFLD" id="SFLDG01018">
    <property type="entry name" value="Squalene/Phytoene_Synthase_Lik"/>
    <property type="match status" value="1"/>
</dbReference>
<comment type="caution">
    <text evidence="6">The sequence shown here is derived from an EMBL/GenBank/DDBJ whole genome shotgun (WGS) entry which is preliminary data.</text>
</comment>
<keyword evidence="7" id="KW-1185">Reference proteome</keyword>
<reference evidence="6" key="1">
    <citation type="submission" date="2020-06" db="EMBL/GenBank/DDBJ databases">
        <title>WGS assembly of Ceratodon purpureus strain R40.</title>
        <authorList>
            <person name="Carey S.B."/>
            <person name="Jenkins J."/>
            <person name="Shu S."/>
            <person name="Lovell J.T."/>
            <person name="Sreedasyam A."/>
            <person name="Maumus F."/>
            <person name="Tiley G.P."/>
            <person name="Fernandez-Pozo N."/>
            <person name="Barry K."/>
            <person name="Chen C."/>
            <person name="Wang M."/>
            <person name="Lipzen A."/>
            <person name="Daum C."/>
            <person name="Saski C.A."/>
            <person name="Payton A.C."/>
            <person name="Mcbreen J.C."/>
            <person name="Conrad R.E."/>
            <person name="Kollar L.M."/>
            <person name="Olsson S."/>
            <person name="Huttunen S."/>
            <person name="Landis J.B."/>
            <person name="Wickett N.J."/>
            <person name="Johnson M.G."/>
            <person name="Rensing S.A."/>
            <person name="Grimwood J."/>
            <person name="Schmutz J."/>
            <person name="Mcdaniel S.F."/>
        </authorList>
    </citation>
    <scope>NUCLEOTIDE SEQUENCE</scope>
    <source>
        <strain evidence="6">R40</strain>
    </source>
</reference>
<dbReference type="GO" id="GO:0045338">
    <property type="term" value="P:farnesyl diphosphate metabolic process"/>
    <property type="evidence" value="ECO:0007669"/>
    <property type="project" value="InterPro"/>
</dbReference>
<sequence length="440" mass="50309">MGMMGTLMKHPDEIPPLVKLKIAAMQAQRAIPKDPNLAFCYRMLTRVSRSFSIVIQQLRPELRDAVCVFYLVLRGLDTVEDDMAIPIDIKVPILKAFHKHIYDPSWKFACGEKDYKELMNKFEFVSNAFLNLDEGYQSVIDEMTERMGKGMAKFIESEVITVEDYNEYCHYVAGIVGLGLSRLFHASGLEDAQPDDLSNSMGLFLQKTNIIRDYLEDINEIPAPRMFWPHEIWGKFGTKLEDFKHEDNSENAVRCLNALITNALSHATDCLKYMEAIKDESNLRFCAIPQIMAIGTLAECYNNINVFRGVVKIRRGVTAKIMQTRTMSDVYGTFFDFSKVLAEKIDDNDDSASATRKHIEDIQEYCESHLLEPRTFTIDQETGLDFLLVCLLHSTFVPNLMRINFTVLLSLLEKPFGLLPVSKSLSRYLGHEEMYTVLVN</sequence>
<dbReference type="InterPro" id="IPR008949">
    <property type="entry name" value="Isoprenoid_synthase_dom_sf"/>
</dbReference>
<evidence type="ECO:0000256" key="2">
    <source>
        <dbReference type="ARBA" id="ARBA00006251"/>
    </source>
</evidence>
<evidence type="ECO:0000313" key="6">
    <source>
        <dbReference type="EMBL" id="KAG0581061.1"/>
    </source>
</evidence>
<evidence type="ECO:0000313" key="7">
    <source>
        <dbReference type="Proteomes" id="UP000822688"/>
    </source>
</evidence>
<comment type="cofactor">
    <cofactor evidence="1 5">
        <name>Mg(2+)</name>
        <dbReference type="ChEBI" id="CHEBI:18420"/>
    </cofactor>
</comment>
<dbReference type="Gene3D" id="1.10.600.10">
    <property type="entry name" value="Farnesyl Diphosphate Synthase"/>
    <property type="match status" value="1"/>
</dbReference>
<dbReference type="InterPro" id="IPR006449">
    <property type="entry name" value="Squal_synth-like"/>
</dbReference>
<dbReference type="InterPro" id="IPR044844">
    <property type="entry name" value="Trans_IPPS_euk-type"/>
</dbReference>
<accession>A0A8T0IDX1</accession>
<dbReference type="Pfam" id="PF00494">
    <property type="entry name" value="SQS_PSY"/>
    <property type="match status" value="1"/>
</dbReference>
<comment type="function">
    <text evidence="5">Catalyzes the condensation of 2 farnesyl pyrophosphate (FPP) moieties to form squalene.</text>
</comment>
<evidence type="ECO:0000256" key="1">
    <source>
        <dbReference type="ARBA" id="ARBA00001946"/>
    </source>
</evidence>
<dbReference type="PROSITE" id="PS01045">
    <property type="entry name" value="SQUALEN_PHYTOEN_SYN_2"/>
    <property type="match status" value="1"/>
</dbReference>
<dbReference type="NCBIfam" id="TIGR01559">
    <property type="entry name" value="squal_synth"/>
    <property type="match status" value="1"/>
</dbReference>
<evidence type="ECO:0000256" key="5">
    <source>
        <dbReference type="RuleBase" id="RU368088"/>
    </source>
</evidence>
<dbReference type="GO" id="GO:0055056">
    <property type="term" value="F:D-glucose transmembrane transporter activity"/>
    <property type="evidence" value="ECO:0007669"/>
    <property type="project" value="UniProtKB-UniRule"/>
</dbReference>
<dbReference type="CDD" id="cd00683">
    <property type="entry name" value="Trans_IPPS_HH"/>
    <property type="match status" value="1"/>
</dbReference>
<dbReference type="GO" id="GO:0051996">
    <property type="term" value="F:squalene synthase [NAD(P)H] activity"/>
    <property type="evidence" value="ECO:0007669"/>
    <property type="project" value="UniProtKB-UniRule"/>
</dbReference>
<dbReference type="InterPro" id="IPR033904">
    <property type="entry name" value="Trans_IPPS_HH"/>
</dbReference>
<dbReference type="InterPro" id="IPR019845">
    <property type="entry name" value="Squalene/phytoene_synthase_CS"/>
</dbReference>
<evidence type="ECO:0000256" key="3">
    <source>
        <dbReference type="ARBA" id="ARBA00012373"/>
    </source>
</evidence>
<comment type="similarity">
    <text evidence="2 5">Belongs to the phytoene/squalene synthase family.</text>
</comment>
<proteinExistence type="inferred from homology"/>
<dbReference type="SUPFAM" id="SSF48576">
    <property type="entry name" value="Terpenoid synthases"/>
    <property type="match status" value="1"/>
</dbReference>
<comment type="pathway">
    <text evidence="5">Terpene metabolism; lanosterol biosynthesis; lanosterol from farnesyl diphosphate: step 1/3.</text>
</comment>
<protein>
    <recommendedName>
        <fullName evidence="3 5">Squalene synthase</fullName>
        <ecNumber evidence="3 5">2.5.1.21</ecNumber>
    </recommendedName>
</protein>
<dbReference type="FunFam" id="1.10.600.10:FF:000012">
    <property type="entry name" value="Squalene synthase 1"/>
    <property type="match status" value="1"/>
</dbReference>
<evidence type="ECO:0000256" key="4">
    <source>
        <dbReference type="ARBA" id="ARBA00022679"/>
    </source>
</evidence>
<comment type="catalytic activity">
    <reaction evidence="5">
        <text>2 (2E,6E)-farnesyl diphosphate + NADH + H(+) = squalene + 2 diphosphate + NAD(+)</text>
        <dbReference type="Rhea" id="RHEA:32299"/>
        <dbReference type="ChEBI" id="CHEBI:15378"/>
        <dbReference type="ChEBI" id="CHEBI:15440"/>
        <dbReference type="ChEBI" id="CHEBI:33019"/>
        <dbReference type="ChEBI" id="CHEBI:57540"/>
        <dbReference type="ChEBI" id="CHEBI:57945"/>
        <dbReference type="ChEBI" id="CHEBI:175763"/>
        <dbReference type="EC" id="2.5.1.21"/>
    </reaction>
</comment>
<organism evidence="6 7">
    <name type="scientific">Ceratodon purpureus</name>
    <name type="common">Fire moss</name>
    <name type="synonym">Dicranum purpureum</name>
    <dbReference type="NCBI Taxonomy" id="3225"/>
    <lineage>
        <taxon>Eukaryota</taxon>
        <taxon>Viridiplantae</taxon>
        <taxon>Streptophyta</taxon>
        <taxon>Embryophyta</taxon>
        <taxon>Bryophyta</taxon>
        <taxon>Bryophytina</taxon>
        <taxon>Bryopsida</taxon>
        <taxon>Dicranidae</taxon>
        <taxon>Pseudoditrichales</taxon>
        <taxon>Ditrichaceae</taxon>
        <taxon>Ceratodon</taxon>
    </lineage>
</organism>
<dbReference type="GO" id="GO:0005789">
    <property type="term" value="C:endoplasmic reticulum membrane"/>
    <property type="evidence" value="ECO:0007669"/>
    <property type="project" value="TreeGrafter"/>
</dbReference>
<name>A0A8T0IDX1_CERPU</name>
<gene>
    <name evidence="6" type="ORF">KC19_4G221600</name>
</gene>
<dbReference type="AlphaFoldDB" id="A0A8T0IDX1"/>
<dbReference type="Proteomes" id="UP000822688">
    <property type="component" value="Chromosome 4"/>
</dbReference>
<dbReference type="GO" id="GO:0008610">
    <property type="term" value="P:lipid biosynthetic process"/>
    <property type="evidence" value="ECO:0007669"/>
    <property type="project" value="InterPro"/>
</dbReference>
<dbReference type="InterPro" id="IPR002060">
    <property type="entry name" value="Squ/phyt_synthse"/>
</dbReference>